<feature type="domain" description="Saccharopine dehydrogenase NADP binding" evidence="1">
    <location>
        <begin position="10"/>
        <end position="131"/>
    </location>
</feature>
<proteinExistence type="predicted"/>
<protein>
    <submittedName>
        <fullName evidence="2">Saccharopine dehydrogenase NADP-binding domain-containing protein</fullName>
    </submittedName>
</protein>
<dbReference type="Gene3D" id="3.40.50.720">
    <property type="entry name" value="NAD(P)-binding Rossmann-like Domain"/>
    <property type="match status" value="1"/>
</dbReference>
<gene>
    <name evidence="2" type="ORF">JX001_02975</name>
</gene>
<dbReference type="InterPro" id="IPR005097">
    <property type="entry name" value="Sacchrp_dh_NADP-bd"/>
</dbReference>
<dbReference type="Pfam" id="PF03435">
    <property type="entry name" value="Sacchrp_dh_NADP"/>
    <property type="match status" value="1"/>
</dbReference>
<reference evidence="2 3" key="1">
    <citation type="submission" date="2021-02" db="EMBL/GenBank/DDBJ databases">
        <title>Brevundimonas sp. CS1 genome sequence.</title>
        <authorList>
            <person name="Lee K."/>
            <person name="Choi Y.-J."/>
            <person name="Son H.-R."/>
        </authorList>
    </citation>
    <scope>NUCLEOTIDE SEQUENCE [LARGE SCALE GENOMIC DNA]</scope>
    <source>
        <strain evidence="2 3">CS1</strain>
    </source>
</reference>
<organism evidence="2 3">
    <name type="scientific">Brevundimonas fontaquae</name>
    <dbReference type="NCBI Taxonomy" id="2813778"/>
    <lineage>
        <taxon>Bacteria</taxon>
        <taxon>Pseudomonadati</taxon>
        <taxon>Pseudomonadota</taxon>
        <taxon>Alphaproteobacteria</taxon>
        <taxon>Caulobacterales</taxon>
        <taxon>Caulobacteraceae</taxon>
        <taxon>Brevundimonas</taxon>
    </lineage>
</organism>
<dbReference type="SUPFAM" id="SSF51735">
    <property type="entry name" value="NAD(P)-binding Rossmann-fold domains"/>
    <property type="match status" value="1"/>
</dbReference>
<dbReference type="Proteomes" id="UP000662957">
    <property type="component" value="Chromosome"/>
</dbReference>
<evidence type="ECO:0000313" key="2">
    <source>
        <dbReference type="EMBL" id="QSF54798.1"/>
    </source>
</evidence>
<keyword evidence="3" id="KW-1185">Reference proteome</keyword>
<accession>A0ABX7LPQ5</accession>
<dbReference type="PANTHER" id="PTHR43781:SF1">
    <property type="entry name" value="SACCHAROPINE DEHYDROGENASE"/>
    <property type="match status" value="1"/>
</dbReference>
<dbReference type="RefSeq" id="WP_205682232.1">
    <property type="nucleotide sequence ID" value="NZ_CP070968.1"/>
</dbReference>
<dbReference type="EMBL" id="CP070968">
    <property type="protein sequence ID" value="QSF54798.1"/>
    <property type="molecule type" value="Genomic_DNA"/>
</dbReference>
<name>A0ABX7LPQ5_9CAUL</name>
<dbReference type="PANTHER" id="PTHR43781">
    <property type="entry name" value="SACCHAROPINE DEHYDROGENASE"/>
    <property type="match status" value="1"/>
</dbReference>
<dbReference type="InterPro" id="IPR036291">
    <property type="entry name" value="NAD(P)-bd_dom_sf"/>
</dbReference>
<evidence type="ECO:0000313" key="3">
    <source>
        <dbReference type="Proteomes" id="UP000662957"/>
    </source>
</evidence>
<evidence type="ECO:0000259" key="1">
    <source>
        <dbReference type="Pfam" id="PF03435"/>
    </source>
</evidence>
<sequence>MENDMTDRCVGIFGANGHTGRFVAAELARRGLAARWIGRDRSALSALQATLNHGEVRTASVSDPASLMRAFDGLGAVINCAGPFFDTGRPVIAAALESGCHVLDVTAEQVTVLDTIATFDDGAKSAGRVVMPAMAFFGGLADLLVTSIVGGWPDVDAIDIAVALDSWHPTPGTRLTGERNTATRLIVRDGVLVPVPSPPPALVWRFPEPFGSLPVTCVALSEIISLSRHVKADAITSYMNRKPLADLVDTSTPPPRASDALGRSDQQFAMSVRARHGSELREATVSGRDIYAVTAPLVVEACVRLLDGAKPAWAGVRAPGELFDARTFLAALSDVLQPQSVS</sequence>